<keyword evidence="1" id="KW-0732">Signal</keyword>
<dbReference type="Proteomes" id="UP001271780">
    <property type="component" value="Unassembled WGS sequence"/>
</dbReference>
<proteinExistence type="predicted"/>
<comment type="caution">
    <text evidence="2">The sequence shown here is derived from an EMBL/GenBank/DDBJ whole genome shotgun (WGS) entry which is preliminary data.</text>
</comment>
<evidence type="ECO:0000313" key="3">
    <source>
        <dbReference type="Proteomes" id="UP001271780"/>
    </source>
</evidence>
<accession>A0ABU4XIZ5</accession>
<feature type="chain" id="PRO_5045647325" evidence="1">
    <location>
        <begin position="24"/>
        <end position="197"/>
    </location>
</feature>
<dbReference type="EMBL" id="JAVIIZ010000011">
    <property type="protein sequence ID" value="MDX8474201.1"/>
    <property type="molecule type" value="Genomic_DNA"/>
</dbReference>
<reference evidence="2 3" key="1">
    <citation type="submission" date="2023-08" db="EMBL/GenBank/DDBJ databases">
        <title>Implementing the SeqCode for naming new Mesorhizobium species isolated from Vachellia karroo root nodules.</title>
        <authorList>
            <person name="Van Lill M."/>
        </authorList>
    </citation>
    <scope>NUCLEOTIDE SEQUENCE [LARGE SCALE GENOMIC DNA]</scope>
    <source>
        <strain evidence="2 3">VK23A</strain>
    </source>
</reference>
<organism evidence="2 3">
    <name type="scientific">Mesorhizobium dulcispinae</name>
    <dbReference type="NCBI Taxonomy" id="3072316"/>
    <lineage>
        <taxon>Bacteria</taxon>
        <taxon>Pseudomonadati</taxon>
        <taxon>Pseudomonadota</taxon>
        <taxon>Alphaproteobacteria</taxon>
        <taxon>Hyphomicrobiales</taxon>
        <taxon>Phyllobacteriaceae</taxon>
        <taxon>Mesorhizobium</taxon>
    </lineage>
</organism>
<dbReference type="RefSeq" id="WP_320262192.1">
    <property type="nucleotide sequence ID" value="NZ_JAVIIX010000010.1"/>
</dbReference>
<sequence length="197" mass="21220">MKNAISLILATVISFAASQPSQAAAKRDLKPNLDKCVAAVQAWNITLKHDTASFMGVSLERMPALFCQRLGEGIRSGRISYSDINRLQLDQPTEIWLVIKGKSKAAATATPTPRSSRFRTCSNVITGSFEVPASEKCPLGGSYTQAAGVPTVIDGRRKVATKAPTPRTSNFRTCRGIEGTYQVPASQNCPLSGYAHY</sequence>
<protein>
    <submittedName>
        <fullName evidence="2">Uncharacterized protein</fullName>
    </submittedName>
</protein>
<keyword evidence="3" id="KW-1185">Reference proteome</keyword>
<feature type="signal peptide" evidence="1">
    <location>
        <begin position="1"/>
        <end position="23"/>
    </location>
</feature>
<name>A0ABU4XIZ5_9HYPH</name>
<evidence type="ECO:0000313" key="2">
    <source>
        <dbReference type="EMBL" id="MDX8474201.1"/>
    </source>
</evidence>
<gene>
    <name evidence="2" type="ORF">RFM27_19150</name>
</gene>
<evidence type="ECO:0000256" key="1">
    <source>
        <dbReference type="SAM" id="SignalP"/>
    </source>
</evidence>